<feature type="transmembrane region" description="Helical" evidence="13">
    <location>
        <begin position="162"/>
        <end position="188"/>
    </location>
</feature>
<evidence type="ECO:0000256" key="2">
    <source>
        <dbReference type="ARBA" id="ARBA00004429"/>
    </source>
</evidence>
<dbReference type="GO" id="GO:0005886">
    <property type="term" value="C:plasma membrane"/>
    <property type="evidence" value="ECO:0007669"/>
    <property type="project" value="UniProtKB-SubCell"/>
</dbReference>
<evidence type="ECO:0000256" key="13">
    <source>
        <dbReference type="SAM" id="Phobius"/>
    </source>
</evidence>
<evidence type="ECO:0000256" key="11">
    <source>
        <dbReference type="ARBA" id="ARBA00023136"/>
    </source>
</evidence>
<dbReference type="InterPro" id="IPR003544">
    <property type="entry name" value="Cyt_c_biogenesis_CcmB"/>
</dbReference>
<dbReference type="Pfam" id="PF03379">
    <property type="entry name" value="CcmB"/>
    <property type="match status" value="1"/>
</dbReference>
<keyword evidence="5 12" id="KW-0813">Transport</keyword>
<dbReference type="RefSeq" id="WP_184086919.1">
    <property type="nucleotide sequence ID" value="NZ_JACHIJ010000004.1"/>
</dbReference>
<keyword evidence="10 13" id="KW-1133">Transmembrane helix</keyword>
<sequence length="225" mass="22827">MTALAALAALVRRDIGVALRAGGGAMIGVLFFVSVVVVMPFAIGPDLALLKRIGPAILWLGAMLASLLTLDRLFTADQEDGSLDLIVMSRTPLELSCAAKALAHWLAAGVPLIVATPLIGILLNLDATATFAVALTLLVGTPALTFTGMIGAALAVTLRRGGLLLAVVVLPLSIPVLIFGVAASNAAVEGTMPFGTPFSILCALSLVSLVVGPFAAAASLRHGLD</sequence>
<dbReference type="GO" id="GO:0015232">
    <property type="term" value="F:heme transmembrane transporter activity"/>
    <property type="evidence" value="ECO:0007669"/>
    <property type="project" value="InterPro"/>
</dbReference>
<protein>
    <recommendedName>
        <fullName evidence="4 12">Heme exporter protein B</fullName>
    </recommendedName>
</protein>
<dbReference type="Proteomes" id="UP000521227">
    <property type="component" value="Unassembled WGS sequence"/>
</dbReference>
<comment type="caution">
    <text evidence="14">The sequence shown here is derived from an EMBL/GenBank/DDBJ whole genome shotgun (WGS) entry which is preliminary data.</text>
</comment>
<comment type="function">
    <text evidence="1 12">Required for the export of heme to the periplasm for the biogenesis of c-type cytochromes.</text>
</comment>
<feature type="transmembrane region" description="Helical" evidence="13">
    <location>
        <begin position="56"/>
        <end position="74"/>
    </location>
</feature>
<dbReference type="EMBL" id="JACHIJ010000004">
    <property type="protein sequence ID" value="MBB5053383.1"/>
    <property type="molecule type" value="Genomic_DNA"/>
</dbReference>
<dbReference type="GO" id="GO:0017004">
    <property type="term" value="P:cytochrome complex assembly"/>
    <property type="evidence" value="ECO:0007669"/>
    <property type="project" value="UniProtKB-KW"/>
</dbReference>
<dbReference type="PRINTS" id="PR01414">
    <property type="entry name" value="CCMBBIOGNSIS"/>
</dbReference>
<keyword evidence="9 12" id="KW-0201">Cytochrome c-type biogenesis</keyword>
<feature type="transmembrane region" description="Helical" evidence="13">
    <location>
        <begin position="200"/>
        <end position="220"/>
    </location>
</feature>
<accession>A0A840MZX0</accession>
<feature type="transmembrane region" description="Helical" evidence="13">
    <location>
        <begin position="23"/>
        <end position="44"/>
    </location>
</feature>
<reference evidence="14 15" key="1">
    <citation type="submission" date="2020-08" db="EMBL/GenBank/DDBJ databases">
        <title>Genomic Encyclopedia of Type Strains, Phase IV (KMG-IV): sequencing the most valuable type-strain genomes for metagenomic binning, comparative biology and taxonomic classification.</title>
        <authorList>
            <person name="Goeker M."/>
        </authorList>
    </citation>
    <scope>NUCLEOTIDE SEQUENCE [LARGE SCALE GENOMIC DNA]</scope>
    <source>
        <strain evidence="14 15">DSM 17498</strain>
    </source>
</reference>
<keyword evidence="7 12" id="KW-0997">Cell inner membrane</keyword>
<dbReference type="AlphaFoldDB" id="A0A840MZX0"/>
<keyword evidence="8 13" id="KW-0812">Transmembrane</keyword>
<organism evidence="14 15">
    <name type="scientific">Afipia massiliensis</name>
    <dbReference type="NCBI Taxonomy" id="211460"/>
    <lineage>
        <taxon>Bacteria</taxon>
        <taxon>Pseudomonadati</taxon>
        <taxon>Pseudomonadota</taxon>
        <taxon>Alphaproteobacteria</taxon>
        <taxon>Hyphomicrobiales</taxon>
        <taxon>Nitrobacteraceae</taxon>
        <taxon>Afipia</taxon>
    </lineage>
</organism>
<evidence type="ECO:0000313" key="15">
    <source>
        <dbReference type="Proteomes" id="UP000521227"/>
    </source>
</evidence>
<feature type="transmembrane region" description="Helical" evidence="13">
    <location>
        <begin position="132"/>
        <end position="156"/>
    </location>
</feature>
<dbReference type="InterPro" id="IPR026031">
    <property type="entry name" value="Cyt_c_CcmB_bac"/>
</dbReference>
<dbReference type="GO" id="GO:1903607">
    <property type="term" value="P:cytochrome c biosynthetic process"/>
    <property type="evidence" value="ECO:0007669"/>
    <property type="project" value="TreeGrafter"/>
</dbReference>
<evidence type="ECO:0000256" key="8">
    <source>
        <dbReference type="ARBA" id="ARBA00022692"/>
    </source>
</evidence>
<keyword evidence="11 12" id="KW-0472">Membrane</keyword>
<comment type="similarity">
    <text evidence="3 12">Belongs to the CcmB/CycW/HelB family.</text>
</comment>
<evidence type="ECO:0000256" key="7">
    <source>
        <dbReference type="ARBA" id="ARBA00022519"/>
    </source>
</evidence>
<dbReference type="NCBIfam" id="TIGR01190">
    <property type="entry name" value="ccmB"/>
    <property type="match status" value="1"/>
</dbReference>
<comment type="subcellular location">
    <subcellularLocation>
        <location evidence="2">Cell inner membrane</location>
        <topology evidence="2">Multi-pass membrane protein</topology>
    </subcellularLocation>
</comment>
<dbReference type="PANTHER" id="PTHR30070:SF1">
    <property type="entry name" value="CYTOCHROME C BIOGENESIS B-RELATED"/>
    <property type="match status" value="1"/>
</dbReference>
<evidence type="ECO:0000256" key="12">
    <source>
        <dbReference type="PIRNR" id="PIRNR002764"/>
    </source>
</evidence>
<feature type="transmembrane region" description="Helical" evidence="13">
    <location>
        <begin position="102"/>
        <end position="125"/>
    </location>
</feature>
<dbReference type="PIRSF" id="PIRSF002764">
    <property type="entry name" value="CcmB"/>
    <property type="match status" value="1"/>
</dbReference>
<evidence type="ECO:0000256" key="6">
    <source>
        <dbReference type="ARBA" id="ARBA00022475"/>
    </source>
</evidence>
<evidence type="ECO:0000256" key="5">
    <source>
        <dbReference type="ARBA" id="ARBA00022448"/>
    </source>
</evidence>
<proteinExistence type="inferred from homology"/>
<keyword evidence="6 12" id="KW-1003">Cell membrane</keyword>
<dbReference type="PANTHER" id="PTHR30070">
    <property type="entry name" value="HEME EXPORTER PROTEIN B"/>
    <property type="match status" value="1"/>
</dbReference>
<evidence type="ECO:0000256" key="4">
    <source>
        <dbReference type="ARBA" id="ARBA00016452"/>
    </source>
</evidence>
<evidence type="ECO:0000256" key="9">
    <source>
        <dbReference type="ARBA" id="ARBA00022748"/>
    </source>
</evidence>
<evidence type="ECO:0000313" key="14">
    <source>
        <dbReference type="EMBL" id="MBB5053383.1"/>
    </source>
</evidence>
<evidence type="ECO:0000256" key="1">
    <source>
        <dbReference type="ARBA" id="ARBA00002442"/>
    </source>
</evidence>
<gene>
    <name evidence="14" type="ORF">HNQ36_003374</name>
</gene>
<evidence type="ECO:0000256" key="10">
    <source>
        <dbReference type="ARBA" id="ARBA00022989"/>
    </source>
</evidence>
<evidence type="ECO:0000256" key="3">
    <source>
        <dbReference type="ARBA" id="ARBA00010544"/>
    </source>
</evidence>
<name>A0A840MZX0_9BRAD</name>